<feature type="domain" description="Cyclin-like" evidence="4">
    <location>
        <begin position="17"/>
        <end position="97"/>
    </location>
</feature>
<keyword evidence="1" id="KW-0677">Repeat</keyword>
<dbReference type="CDD" id="cd00043">
    <property type="entry name" value="CYCLIN_SF"/>
    <property type="match status" value="1"/>
</dbReference>
<dbReference type="InterPro" id="IPR000812">
    <property type="entry name" value="TFIIB"/>
</dbReference>
<protein>
    <submittedName>
        <fullName evidence="5">Transcription initiation factor IIB family protein</fullName>
    </submittedName>
</protein>
<dbReference type="Gene3D" id="1.10.472.10">
    <property type="entry name" value="Cyclin-like"/>
    <property type="match status" value="3"/>
</dbReference>
<dbReference type="PANTHER" id="PTHR11618">
    <property type="entry name" value="TRANSCRIPTION INITIATION FACTOR IIB-RELATED"/>
    <property type="match status" value="1"/>
</dbReference>
<dbReference type="InterPro" id="IPR013763">
    <property type="entry name" value="Cyclin-like_dom"/>
</dbReference>
<evidence type="ECO:0000313" key="5">
    <source>
        <dbReference type="EMBL" id="MFC6766822.1"/>
    </source>
</evidence>
<organism evidence="5 6">
    <name type="scientific">Natrinema soli</name>
    <dbReference type="NCBI Taxonomy" id="1930624"/>
    <lineage>
        <taxon>Archaea</taxon>
        <taxon>Methanobacteriati</taxon>
        <taxon>Methanobacteriota</taxon>
        <taxon>Stenosarchaea group</taxon>
        <taxon>Halobacteria</taxon>
        <taxon>Halobacteriales</taxon>
        <taxon>Natrialbaceae</taxon>
        <taxon>Natrinema</taxon>
    </lineage>
</organism>
<dbReference type="Proteomes" id="UP001596383">
    <property type="component" value="Unassembled WGS sequence"/>
</dbReference>
<keyword evidence="2" id="KW-0805">Transcription regulation</keyword>
<evidence type="ECO:0000313" key="6">
    <source>
        <dbReference type="Proteomes" id="UP001596383"/>
    </source>
</evidence>
<accession>A0ABD5SPA4</accession>
<evidence type="ECO:0000256" key="3">
    <source>
        <dbReference type="ARBA" id="ARBA00023163"/>
    </source>
</evidence>
<gene>
    <name evidence="5" type="ORF">ACFQE6_18080</name>
</gene>
<evidence type="ECO:0000256" key="2">
    <source>
        <dbReference type="ARBA" id="ARBA00023015"/>
    </source>
</evidence>
<evidence type="ECO:0000259" key="4">
    <source>
        <dbReference type="SMART" id="SM00385"/>
    </source>
</evidence>
<dbReference type="SMART" id="SM00385">
    <property type="entry name" value="CYCLIN"/>
    <property type="match status" value="2"/>
</dbReference>
<dbReference type="RefSeq" id="WP_273739767.1">
    <property type="nucleotide sequence ID" value="NZ_JAQIVI010000297.1"/>
</dbReference>
<evidence type="ECO:0000256" key="1">
    <source>
        <dbReference type="ARBA" id="ARBA00022737"/>
    </source>
</evidence>
<dbReference type="SUPFAM" id="SSF47954">
    <property type="entry name" value="Cyclin-like"/>
    <property type="match status" value="3"/>
</dbReference>
<name>A0ABD5SPA4_9EURY</name>
<feature type="domain" description="Cyclin-like" evidence="4">
    <location>
        <begin position="110"/>
        <end position="191"/>
    </location>
</feature>
<dbReference type="PRINTS" id="PR00685">
    <property type="entry name" value="TIFACTORIIB"/>
</dbReference>
<sequence>MSQPTDTLQTALEAVTDQITRIATALGLGNPVRQSAKLLAEELAQHELRIPAPQRTAAACLLIACRLRGEPVRVTVVAEQTSATKANILNEMQRLSNELDIGIPLDDPKAIIEAACRELALPATVRNRAIRLADIGAEAGVTSWVSPYTYAAAVLYIVCSPLDEELSQAEIAAHLDVSTATLRDRRDDLLEATGNKLFDLQFPDAPAGGASDVDDLLHVARTADWATNKRFLGLLAGAWLYAARTYDIPTSAADLAALTGVSESTIQDRYEQFGEHIDTTSTSATELDRP</sequence>
<keyword evidence="6" id="KW-1185">Reference proteome</keyword>
<proteinExistence type="predicted"/>
<dbReference type="AlphaFoldDB" id="A0ABD5SPA4"/>
<dbReference type="PANTHER" id="PTHR11618:SF13">
    <property type="entry name" value="TRANSCRIPTION INITIATION FACTOR IIB"/>
    <property type="match status" value="1"/>
</dbReference>
<comment type="caution">
    <text evidence="5">The sequence shown here is derived from an EMBL/GenBank/DDBJ whole genome shotgun (WGS) entry which is preliminary data.</text>
</comment>
<keyword evidence="3" id="KW-0804">Transcription</keyword>
<dbReference type="Pfam" id="PF00382">
    <property type="entry name" value="TFIIB"/>
    <property type="match status" value="2"/>
</dbReference>
<dbReference type="EMBL" id="JBHSWV010000297">
    <property type="protein sequence ID" value="MFC6766822.1"/>
    <property type="molecule type" value="Genomic_DNA"/>
</dbReference>
<dbReference type="InterPro" id="IPR013150">
    <property type="entry name" value="TFIIB_cyclin"/>
</dbReference>
<dbReference type="InterPro" id="IPR036915">
    <property type="entry name" value="Cyclin-like_sf"/>
</dbReference>
<reference evidence="5 6" key="1">
    <citation type="journal article" date="2019" name="Int. J. Syst. Evol. Microbiol.">
        <title>The Global Catalogue of Microorganisms (GCM) 10K type strain sequencing project: providing services to taxonomists for standard genome sequencing and annotation.</title>
        <authorList>
            <consortium name="The Broad Institute Genomics Platform"/>
            <consortium name="The Broad Institute Genome Sequencing Center for Infectious Disease"/>
            <person name="Wu L."/>
            <person name="Ma J."/>
        </authorList>
    </citation>
    <scope>NUCLEOTIDE SEQUENCE [LARGE SCALE GENOMIC DNA]</scope>
    <source>
        <strain evidence="5 6">LMG 29247</strain>
    </source>
</reference>